<dbReference type="GeneID" id="98179024"/>
<dbReference type="Proteomes" id="UP001628179">
    <property type="component" value="Unassembled WGS sequence"/>
</dbReference>
<sequence>MVGYTILGGNAPNVDPNITKDPSSKSEAKAMMAQEEHEARKEHSKSGANTGKEQGMEYVSRKTHTADVPHNN</sequence>
<keyword evidence="3" id="KW-1185">Reference proteome</keyword>
<gene>
    <name evidence="2" type="ORF">MFIFM68171_08281</name>
</gene>
<proteinExistence type="predicted"/>
<evidence type="ECO:0000256" key="1">
    <source>
        <dbReference type="SAM" id="MobiDB-lite"/>
    </source>
</evidence>
<name>A0ABQ0GK08_9PEZI</name>
<protein>
    <submittedName>
        <fullName evidence="2">Uncharacterized protein</fullName>
    </submittedName>
</protein>
<feature type="region of interest" description="Disordered" evidence="1">
    <location>
        <begin position="1"/>
        <end position="72"/>
    </location>
</feature>
<feature type="compositionally biased region" description="Basic and acidic residues" evidence="1">
    <location>
        <begin position="22"/>
        <end position="45"/>
    </location>
</feature>
<dbReference type="RefSeq" id="XP_070919802.1">
    <property type="nucleotide sequence ID" value="XM_071063701.1"/>
</dbReference>
<comment type="caution">
    <text evidence="2">The sequence shown here is derived from an EMBL/GenBank/DDBJ whole genome shotgun (WGS) entry which is preliminary data.</text>
</comment>
<reference evidence="2 3" key="1">
    <citation type="submission" date="2024-09" db="EMBL/GenBank/DDBJ databases">
        <title>Itraconazole resistance in Madurella fahalii resulting from another homologue of gene encoding cytochrome P450 14-alpha sterol demethylase (CYP51).</title>
        <authorList>
            <person name="Yoshioka I."/>
            <person name="Fahal A.H."/>
            <person name="Kaneko S."/>
            <person name="Yaguchi T."/>
        </authorList>
    </citation>
    <scope>NUCLEOTIDE SEQUENCE [LARGE SCALE GENOMIC DNA]</scope>
    <source>
        <strain evidence="2 3">IFM 68171</strain>
    </source>
</reference>
<accession>A0ABQ0GK08</accession>
<evidence type="ECO:0000313" key="3">
    <source>
        <dbReference type="Proteomes" id="UP001628179"/>
    </source>
</evidence>
<organism evidence="2 3">
    <name type="scientific">Madurella fahalii</name>
    <dbReference type="NCBI Taxonomy" id="1157608"/>
    <lineage>
        <taxon>Eukaryota</taxon>
        <taxon>Fungi</taxon>
        <taxon>Dikarya</taxon>
        <taxon>Ascomycota</taxon>
        <taxon>Pezizomycotina</taxon>
        <taxon>Sordariomycetes</taxon>
        <taxon>Sordariomycetidae</taxon>
        <taxon>Sordariales</taxon>
        <taxon>Sordariales incertae sedis</taxon>
        <taxon>Madurella</taxon>
    </lineage>
</organism>
<dbReference type="EMBL" id="BAAFSV010000004">
    <property type="protein sequence ID" value="GAB1318071.1"/>
    <property type="molecule type" value="Genomic_DNA"/>
</dbReference>
<evidence type="ECO:0000313" key="2">
    <source>
        <dbReference type="EMBL" id="GAB1318071.1"/>
    </source>
</evidence>